<dbReference type="PANTHER" id="PTHR14269:SF62">
    <property type="entry name" value="CDP-DIACYLGLYCEROL--GLYCEROL-3-PHOSPHATE 3-PHOSPHATIDYLTRANSFERASE 1, CHLOROPLASTIC"/>
    <property type="match status" value="1"/>
</dbReference>
<dbReference type="InterPro" id="IPR048254">
    <property type="entry name" value="CDP_ALCOHOL_P_TRANSF_CS"/>
</dbReference>
<dbReference type="PIRSF" id="PIRSF000847">
    <property type="entry name" value="Phos_ph_gly_syn"/>
    <property type="match status" value="1"/>
</dbReference>
<keyword evidence="7" id="KW-0444">Lipid biosynthesis</keyword>
<organism evidence="19 20">
    <name type="scientific">Thiogranum longum</name>
    <dbReference type="NCBI Taxonomy" id="1537524"/>
    <lineage>
        <taxon>Bacteria</taxon>
        <taxon>Pseudomonadati</taxon>
        <taxon>Pseudomonadota</taxon>
        <taxon>Gammaproteobacteria</taxon>
        <taxon>Chromatiales</taxon>
        <taxon>Ectothiorhodospiraceae</taxon>
        <taxon>Thiogranum</taxon>
    </lineage>
</organism>
<dbReference type="AlphaFoldDB" id="A0A4V2PGU1"/>
<evidence type="ECO:0000256" key="14">
    <source>
        <dbReference type="ARBA" id="ARBA00023264"/>
    </source>
</evidence>
<keyword evidence="12 18" id="KW-0472">Membrane</keyword>
<dbReference type="Pfam" id="PF01066">
    <property type="entry name" value="CDP-OH_P_transf"/>
    <property type="match status" value="1"/>
</dbReference>
<feature type="transmembrane region" description="Helical" evidence="18">
    <location>
        <begin position="121"/>
        <end position="143"/>
    </location>
</feature>
<evidence type="ECO:0000256" key="8">
    <source>
        <dbReference type="ARBA" id="ARBA00022679"/>
    </source>
</evidence>
<dbReference type="RefSeq" id="WP_132971979.1">
    <property type="nucleotide sequence ID" value="NZ_SMFX01000001.1"/>
</dbReference>
<dbReference type="InterPro" id="IPR050324">
    <property type="entry name" value="CDP-alcohol_PTase-I"/>
</dbReference>
<evidence type="ECO:0000256" key="10">
    <source>
        <dbReference type="ARBA" id="ARBA00022989"/>
    </source>
</evidence>
<dbReference type="GO" id="GO:0005886">
    <property type="term" value="C:plasma membrane"/>
    <property type="evidence" value="ECO:0007669"/>
    <property type="project" value="TreeGrafter"/>
</dbReference>
<evidence type="ECO:0000256" key="16">
    <source>
        <dbReference type="NCBIfam" id="TIGR00560"/>
    </source>
</evidence>
<keyword evidence="13" id="KW-0594">Phospholipid biosynthesis</keyword>
<feature type="transmembrane region" description="Helical" evidence="18">
    <location>
        <begin position="155"/>
        <end position="175"/>
    </location>
</feature>
<feature type="transmembrane region" description="Helical" evidence="18">
    <location>
        <begin position="73"/>
        <end position="100"/>
    </location>
</feature>
<proteinExistence type="inferred from homology"/>
<dbReference type="GO" id="GO:0008444">
    <property type="term" value="F:CDP-diacylglycerol-glycerol-3-phosphate 3-phosphatidyltransferase activity"/>
    <property type="evidence" value="ECO:0007669"/>
    <property type="project" value="UniProtKB-UniRule"/>
</dbReference>
<dbReference type="GO" id="GO:0005737">
    <property type="term" value="C:cytoplasm"/>
    <property type="evidence" value="ECO:0007669"/>
    <property type="project" value="UniProtKB-ARBA"/>
</dbReference>
<comment type="similarity">
    <text evidence="4 17">Belongs to the CDP-alcohol phosphatidyltransferase class-I family.</text>
</comment>
<dbReference type="GO" id="GO:0036094">
    <property type="term" value="F:small molecule binding"/>
    <property type="evidence" value="ECO:0007669"/>
    <property type="project" value="UniProtKB-ARBA"/>
</dbReference>
<comment type="caution">
    <text evidence="19">The sequence shown here is derived from an EMBL/GenBank/DDBJ whole genome shotgun (WGS) entry which is preliminary data.</text>
</comment>
<gene>
    <name evidence="19" type="ORF">DFR30_1421</name>
</gene>
<keyword evidence="20" id="KW-1185">Reference proteome</keyword>
<evidence type="ECO:0000313" key="19">
    <source>
        <dbReference type="EMBL" id="TCK18156.1"/>
    </source>
</evidence>
<dbReference type="InterPro" id="IPR043130">
    <property type="entry name" value="CDP-OH_PTrfase_TM_dom"/>
</dbReference>
<keyword evidence="8 17" id="KW-0808">Transferase</keyword>
<evidence type="ECO:0000256" key="5">
    <source>
        <dbReference type="ARBA" id="ARBA00013170"/>
    </source>
</evidence>
<evidence type="ECO:0000256" key="12">
    <source>
        <dbReference type="ARBA" id="ARBA00023136"/>
    </source>
</evidence>
<evidence type="ECO:0000256" key="7">
    <source>
        <dbReference type="ARBA" id="ARBA00022516"/>
    </source>
</evidence>
<accession>A0A4V2PGU1</accession>
<reference evidence="19 20" key="1">
    <citation type="submission" date="2019-03" db="EMBL/GenBank/DDBJ databases">
        <title>Genomic Encyclopedia of Type Strains, Phase IV (KMG-IV): sequencing the most valuable type-strain genomes for metagenomic binning, comparative biology and taxonomic classification.</title>
        <authorList>
            <person name="Goeker M."/>
        </authorList>
    </citation>
    <scope>NUCLEOTIDE SEQUENCE [LARGE SCALE GENOMIC DNA]</scope>
    <source>
        <strain evidence="19 20">DSM 19610</strain>
    </source>
</reference>
<evidence type="ECO:0000256" key="17">
    <source>
        <dbReference type="RuleBase" id="RU003750"/>
    </source>
</evidence>
<dbReference type="EC" id="2.7.8.5" evidence="5 16"/>
<evidence type="ECO:0000256" key="3">
    <source>
        <dbReference type="ARBA" id="ARBA00005042"/>
    </source>
</evidence>
<evidence type="ECO:0000256" key="1">
    <source>
        <dbReference type="ARBA" id="ARBA00001936"/>
    </source>
</evidence>
<evidence type="ECO:0000256" key="11">
    <source>
        <dbReference type="ARBA" id="ARBA00023098"/>
    </source>
</evidence>
<dbReference type="NCBIfam" id="TIGR00560">
    <property type="entry name" value="pgsA"/>
    <property type="match status" value="1"/>
</dbReference>
<dbReference type="PROSITE" id="PS00379">
    <property type="entry name" value="CDP_ALCOHOL_P_TRANSF"/>
    <property type="match status" value="1"/>
</dbReference>
<dbReference type="PANTHER" id="PTHR14269">
    <property type="entry name" value="CDP-DIACYLGLYCEROL--GLYCEROL-3-PHOSPHATE 3-PHOSPHATIDYLTRANSFERASE-RELATED"/>
    <property type="match status" value="1"/>
</dbReference>
<evidence type="ECO:0000256" key="4">
    <source>
        <dbReference type="ARBA" id="ARBA00010441"/>
    </source>
</evidence>
<comment type="catalytic activity">
    <reaction evidence="15">
        <text>a CDP-1,2-diacyl-sn-glycerol + sn-glycerol 3-phosphate = a 1,2-diacyl-sn-glycero-3-phospho-(1'-sn-glycero-3'-phosphate) + CMP + H(+)</text>
        <dbReference type="Rhea" id="RHEA:12593"/>
        <dbReference type="ChEBI" id="CHEBI:15378"/>
        <dbReference type="ChEBI" id="CHEBI:57597"/>
        <dbReference type="ChEBI" id="CHEBI:58332"/>
        <dbReference type="ChEBI" id="CHEBI:60110"/>
        <dbReference type="ChEBI" id="CHEBI:60377"/>
        <dbReference type="EC" id="2.7.8.5"/>
    </reaction>
</comment>
<dbReference type="InterPro" id="IPR000462">
    <property type="entry name" value="CDP-OH_P_trans"/>
</dbReference>
<sequence>MLWTLPNILTVFRIALIPVLVLVYYLPFAWVNVAVTALFGLAAITDWFDGYFARKLGLVSPFGAFLDPVADKLIVAVVLVLLVQSNPAWWFVVPAAIIIGREIAVSALREWMAEIGERAQVAVSVIGKIKTTVQMIALLLLLFHDPLGPLPTRELGITLLYLAAILTLWSMMIYLKAAWPTLSGQQKS</sequence>
<evidence type="ECO:0000256" key="15">
    <source>
        <dbReference type="ARBA" id="ARBA00048586"/>
    </source>
</evidence>
<dbReference type="Proteomes" id="UP000295707">
    <property type="component" value="Unassembled WGS sequence"/>
</dbReference>
<name>A0A4V2PGU1_9GAMM</name>
<dbReference type="OrthoDB" id="9796672at2"/>
<dbReference type="InterPro" id="IPR004570">
    <property type="entry name" value="Phosphatidylglycerol_P_synth"/>
</dbReference>
<comment type="pathway">
    <text evidence="3">Phospholipid metabolism; phosphatidylglycerol biosynthesis; phosphatidylglycerol from CDP-diacylglycerol: step 1/2.</text>
</comment>
<dbReference type="FunFam" id="1.20.120.1760:FF:000008">
    <property type="entry name" value="CDP-diacylglycerol--glycerol-3-phosphate 3-phosphatidyltransferase 2"/>
    <property type="match status" value="1"/>
</dbReference>
<keyword evidence="9 18" id="KW-0812">Transmembrane</keyword>
<keyword evidence="10 18" id="KW-1133">Transmembrane helix</keyword>
<dbReference type="GO" id="GO:0046474">
    <property type="term" value="P:glycerophospholipid biosynthetic process"/>
    <property type="evidence" value="ECO:0007669"/>
    <property type="project" value="TreeGrafter"/>
</dbReference>
<keyword evidence="14" id="KW-1208">Phospholipid metabolism</keyword>
<comment type="cofactor">
    <cofactor evidence="1">
        <name>Mn(2+)</name>
        <dbReference type="ChEBI" id="CHEBI:29035"/>
    </cofactor>
</comment>
<keyword evidence="11" id="KW-0443">Lipid metabolism</keyword>
<dbReference type="EMBL" id="SMFX01000001">
    <property type="protein sequence ID" value="TCK18156.1"/>
    <property type="molecule type" value="Genomic_DNA"/>
</dbReference>
<comment type="subcellular location">
    <subcellularLocation>
        <location evidence="2">Membrane</location>
        <topology evidence="2">Multi-pass membrane protein</topology>
    </subcellularLocation>
</comment>
<dbReference type="Gene3D" id="1.20.120.1760">
    <property type="match status" value="1"/>
</dbReference>
<evidence type="ECO:0000256" key="9">
    <source>
        <dbReference type="ARBA" id="ARBA00022692"/>
    </source>
</evidence>
<dbReference type="GO" id="GO:0050793">
    <property type="term" value="P:regulation of developmental process"/>
    <property type="evidence" value="ECO:0007669"/>
    <property type="project" value="UniProtKB-ARBA"/>
</dbReference>
<protein>
    <recommendedName>
        <fullName evidence="6 16">CDP-diacylglycerol--glycerol-3-phosphate 3-phosphatidyltransferase</fullName>
        <ecNumber evidence="5 16">2.7.8.5</ecNumber>
    </recommendedName>
</protein>
<evidence type="ECO:0000256" key="13">
    <source>
        <dbReference type="ARBA" id="ARBA00023209"/>
    </source>
</evidence>
<evidence type="ECO:0000256" key="6">
    <source>
        <dbReference type="ARBA" id="ARBA00014944"/>
    </source>
</evidence>
<evidence type="ECO:0000256" key="18">
    <source>
        <dbReference type="SAM" id="Phobius"/>
    </source>
</evidence>
<evidence type="ECO:0000313" key="20">
    <source>
        <dbReference type="Proteomes" id="UP000295707"/>
    </source>
</evidence>
<evidence type="ECO:0000256" key="2">
    <source>
        <dbReference type="ARBA" id="ARBA00004141"/>
    </source>
</evidence>